<dbReference type="SUPFAM" id="SSF53850">
    <property type="entry name" value="Periplasmic binding protein-like II"/>
    <property type="match status" value="1"/>
</dbReference>
<dbReference type="Pfam" id="PF01547">
    <property type="entry name" value="SBP_bac_1"/>
    <property type="match status" value="1"/>
</dbReference>
<protein>
    <submittedName>
        <fullName evidence="3">ABC transporter substrate-binding protein</fullName>
    </submittedName>
</protein>
<sequence>MKRYKIGAGLLCAALIGTTIAGCGGGGTTAAGTGDSGGTTTETAKTDPKKVVKLKFWGGVPIEAGPQEVMDAWNAKNPDIQVEYVRFVNDDPGNLKLDTALMAGQEVDLYANYALSRVKKRVDANLAADLSAYKDYDIDAKMGPDAKQWQLDGNYYGLPTKKSMSFLWLNQAMLDEAKLPVPPLDWTVDDLRTYAAKLKKPNVWGYVQWNGEPTGPLDGSIAAMGLTKSDGTSNFNNPYWQKGLQTMFDMMHKDKSMPSYGEQLTSKMPIDTMFLKGEAAMLGAGEFIFRNSNNLKDYPRSFKITFATTPKVEADQKDFKYSGGGLGDVISINPKSANKEAAWKFLKWYADGGMLPMAAGGRIPSSKSVNADDAIQLMLKGVESTYDLDTLKKIMFGDLPVVQLDIPQQVVDARKEEYEKYFLNKQDIQTTLQNMEKRHNDFIKQNKK</sequence>
<dbReference type="InterPro" id="IPR006059">
    <property type="entry name" value="SBP"/>
</dbReference>
<evidence type="ECO:0000313" key="4">
    <source>
        <dbReference type="Proteomes" id="UP001589619"/>
    </source>
</evidence>
<evidence type="ECO:0000256" key="1">
    <source>
        <dbReference type="SAM" id="Coils"/>
    </source>
</evidence>
<keyword evidence="2" id="KW-0732">Signal</keyword>
<name>A0ABV5W6I0_9BACL</name>
<dbReference type="Proteomes" id="UP001589619">
    <property type="component" value="Unassembled WGS sequence"/>
</dbReference>
<reference evidence="3 4" key="1">
    <citation type="submission" date="2024-09" db="EMBL/GenBank/DDBJ databases">
        <authorList>
            <person name="Sun Q."/>
            <person name="Mori K."/>
        </authorList>
    </citation>
    <scope>NUCLEOTIDE SEQUENCE [LARGE SCALE GENOMIC DNA]</scope>
    <source>
        <strain evidence="3 4">JCM 12520</strain>
    </source>
</reference>
<keyword evidence="4" id="KW-1185">Reference proteome</keyword>
<evidence type="ECO:0000313" key="3">
    <source>
        <dbReference type="EMBL" id="MFB9756180.1"/>
    </source>
</evidence>
<dbReference type="Gene3D" id="3.40.190.10">
    <property type="entry name" value="Periplasmic binding protein-like II"/>
    <property type="match status" value="1"/>
</dbReference>
<feature type="chain" id="PRO_5045297783" evidence="2">
    <location>
        <begin position="22"/>
        <end position="448"/>
    </location>
</feature>
<gene>
    <name evidence="3" type="ORF">ACFFNY_31775</name>
</gene>
<keyword evidence="1" id="KW-0175">Coiled coil</keyword>
<comment type="caution">
    <text evidence="3">The sequence shown here is derived from an EMBL/GenBank/DDBJ whole genome shotgun (WGS) entry which is preliminary data.</text>
</comment>
<dbReference type="InterPro" id="IPR050490">
    <property type="entry name" value="Bact_solute-bd_prot1"/>
</dbReference>
<dbReference type="PANTHER" id="PTHR43649:SF12">
    <property type="entry name" value="DIACETYLCHITOBIOSE BINDING PROTEIN DASA"/>
    <property type="match status" value="1"/>
</dbReference>
<dbReference type="EMBL" id="JBHMAG010000021">
    <property type="protein sequence ID" value="MFB9756180.1"/>
    <property type="molecule type" value="Genomic_DNA"/>
</dbReference>
<dbReference type="PROSITE" id="PS51257">
    <property type="entry name" value="PROKAR_LIPOPROTEIN"/>
    <property type="match status" value="1"/>
</dbReference>
<evidence type="ECO:0000256" key="2">
    <source>
        <dbReference type="SAM" id="SignalP"/>
    </source>
</evidence>
<feature type="signal peptide" evidence="2">
    <location>
        <begin position="1"/>
        <end position="21"/>
    </location>
</feature>
<feature type="coiled-coil region" evidence="1">
    <location>
        <begin position="418"/>
        <end position="445"/>
    </location>
</feature>
<accession>A0ABV5W6I0</accession>
<dbReference type="PANTHER" id="PTHR43649">
    <property type="entry name" value="ARABINOSE-BINDING PROTEIN-RELATED"/>
    <property type="match status" value="1"/>
</dbReference>
<dbReference type="RefSeq" id="WP_344910522.1">
    <property type="nucleotide sequence ID" value="NZ_BAAAYO010000009.1"/>
</dbReference>
<organism evidence="3 4">
    <name type="scientific">Paenibacillus hodogayensis</name>
    <dbReference type="NCBI Taxonomy" id="279208"/>
    <lineage>
        <taxon>Bacteria</taxon>
        <taxon>Bacillati</taxon>
        <taxon>Bacillota</taxon>
        <taxon>Bacilli</taxon>
        <taxon>Bacillales</taxon>
        <taxon>Paenibacillaceae</taxon>
        <taxon>Paenibacillus</taxon>
    </lineage>
</organism>
<proteinExistence type="predicted"/>